<accession>J8ZYK7</accession>
<feature type="signal peptide" evidence="2">
    <location>
        <begin position="1"/>
        <end position="19"/>
    </location>
</feature>
<feature type="region of interest" description="Disordered" evidence="1">
    <location>
        <begin position="69"/>
        <end position="97"/>
    </location>
</feature>
<evidence type="ECO:0000256" key="1">
    <source>
        <dbReference type="SAM" id="MobiDB-lite"/>
    </source>
</evidence>
<organism evidence="3 4">
    <name type="scientific">Edhazardia aedis (strain USNM 41457)</name>
    <name type="common">Microsporidian parasite</name>
    <dbReference type="NCBI Taxonomy" id="1003232"/>
    <lineage>
        <taxon>Eukaryota</taxon>
        <taxon>Fungi</taxon>
        <taxon>Fungi incertae sedis</taxon>
        <taxon>Microsporidia</taxon>
        <taxon>Edhazardia</taxon>
    </lineage>
</organism>
<feature type="chain" id="PRO_5003819666" description="Shugoshin C-terminal domain-containing protein" evidence="2">
    <location>
        <begin position="20"/>
        <end position="138"/>
    </location>
</feature>
<evidence type="ECO:0000256" key="2">
    <source>
        <dbReference type="SAM" id="SignalP"/>
    </source>
</evidence>
<reference evidence="4" key="2">
    <citation type="submission" date="2015-07" db="EMBL/GenBank/DDBJ databases">
        <title>Contrasting host-pathogen interactions and genome evolution in two generalist and specialist microsporidian pathogens of mosquitoes.</title>
        <authorList>
            <consortium name="The Broad Institute Genomics Platform"/>
            <consortium name="The Broad Institute Genome Sequencing Center for Infectious Disease"/>
            <person name="Cuomo C.A."/>
            <person name="Sanscrainte N.D."/>
            <person name="Goldberg J.M."/>
            <person name="Heiman D."/>
            <person name="Young S."/>
            <person name="Zeng Q."/>
            <person name="Becnel J.J."/>
            <person name="Birren B.W."/>
        </authorList>
    </citation>
    <scope>NUCLEOTIDE SEQUENCE [LARGE SCALE GENOMIC DNA]</scope>
    <source>
        <strain evidence="4">USNM 41457</strain>
    </source>
</reference>
<evidence type="ECO:0000313" key="4">
    <source>
        <dbReference type="Proteomes" id="UP000003163"/>
    </source>
</evidence>
<comment type="caution">
    <text evidence="3">The sequence shown here is derived from an EMBL/GenBank/DDBJ whole genome shotgun (WGS) entry which is preliminary data.</text>
</comment>
<reference evidence="3 4" key="1">
    <citation type="submission" date="2011-08" db="EMBL/GenBank/DDBJ databases">
        <authorList>
            <person name="Liu Z.J."/>
            <person name="Shi F.L."/>
            <person name="Lu J.Q."/>
            <person name="Li M."/>
            <person name="Wang Z.L."/>
        </authorList>
    </citation>
    <scope>NUCLEOTIDE SEQUENCE [LARGE SCALE GENOMIC DNA]</scope>
    <source>
        <strain evidence="3 4">USNM 41457</strain>
    </source>
</reference>
<evidence type="ECO:0008006" key="5">
    <source>
        <dbReference type="Google" id="ProtNLM"/>
    </source>
</evidence>
<name>J8ZYK7_EDHAE</name>
<evidence type="ECO:0000313" key="3">
    <source>
        <dbReference type="EMBL" id="EJW04753.1"/>
    </source>
</evidence>
<feature type="compositionally biased region" description="Polar residues" evidence="1">
    <location>
        <begin position="69"/>
        <end position="88"/>
    </location>
</feature>
<gene>
    <name evidence="3" type="ORF">EDEG_01043</name>
</gene>
<dbReference type="VEuPathDB" id="MicrosporidiaDB:EDEG_01043"/>
<protein>
    <recommendedName>
        <fullName evidence="5">Shugoshin C-terminal domain-containing protein</fullName>
    </recommendedName>
</protein>
<dbReference type="HOGENOM" id="CLU_1855242_0_0_1"/>
<keyword evidence="2" id="KW-0732">Signal</keyword>
<sequence>MFFFSWLQLFNLFLVSKLSQNSSEQSIEVEEKFHNECANDIADKSKKRKISMQKKSTALKNTKKIPNISINPMYKTNTDNLPECSTRTNPRDNFLSENRNVSVQRTCQIGPIKKNQKSANLLLNKELSVKSFNEIKKN</sequence>
<dbReference type="EMBL" id="AFBI03000014">
    <property type="protein sequence ID" value="EJW04753.1"/>
    <property type="molecule type" value="Genomic_DNA"/>
</dbReference>
<dbReference type="AlphaFoldDB" id="J8ZYK7"/>
<keyword evidence="4" id="KW-1185">Reference proteome</keyword>
<dbReference type="Proteomes" id="UP000003163">
    <property type="component" value="Unassembled WGS sequence"/>
</dbReference>
<proteinExistence type="predicted"/>
<dbReference type="InParanoid" id="J8ZYK7"/>